<proteinExistence type="predicted"/>
<organism evidence="2 3">
    <name type="scientific">Deinococcus arcticus</name>
    <dbReference type="NCBI Taxonomy" id="2136176"/>
    <lineage>
        <taxon>Bacteria</taxon>
        <taxon>Thermotogati</taxon>
        <taxon>Deinococcota</taxon>
        <taxon>Deinococci</taxon>
        <taxon>Deinococcales</taxon>
        <taxon>Deinococcaceae</taxon>
        <taxon>Deinococcus</taxon>
    </lineage>
</organism>
<dbReference type="RefSeq" id="WP_107137901.1">
    <property type="nucleotide sequence ID" value="NZ_PYSV01000008.1"/>
</dbReference>
<dbReference type="GO" id="GO:0016787">
    <property type="term" value="F:hydrolase activity"/>
    <property type="evidence" value="ECO:0007669"/>
    <property type="project" value="UniProtKB-KW"/>
</dbReference>
<dbReference type="OrthoDB" id="582607at2"/>
<protein>
    <submittedName>
        <fullName evidence="2">Epoxide hydrolase</fullName>
    </submittedName>
</protein>
<dbReference type="SUPFAM" id="SSF54427">
    <property type="entry name" value="NTF2-like"/>
    <property type="match status" value="1"/>
</dbReference>
<dbReference type="Gene3D" id="3.10.450.50">
    <property type="match status" value="1"/>
</dbReference>
<dbReference type="EMBL" id="PYSV01000008">
    <property type="protein sequence ID" value="PTA67963.1"/>
    <property type="molecule type" value="Genomic_DNA"/>
</dbReference>
<reference evidence="2 3" key="1">
    <citation type="submission" date="2018-03" db="EMBL/GenBank/DDBJ databases">
        <title>Draft genome of Deinococcus sp. OD32.</title>
        <authorList>
            <person name="Wang X.-P."/>
            <person name="Du Z.-J."/>
        </authorList>
    </citation>
    <scope>NUCLEOTIDE SEQUENCE [LARGE SCALE GENOMIC DNA]</scope>
    <source>
        <strain evidence="2 3">OD32</strain>
    </source>
</reference>
<gene>
    <name evidence="2" type="ORF">C8263_09555</name>
</gene>
<dbReference type="Proteomes" id="UP000240317">
    <property type="component" value="Unassembled WGS sequence"/>
</dbReference>
<dbReference type="InterPro" id="IPR037401">
    <property type="entry name" value="SnoaL-like"/>
</dbReference>
<dbReference type="Pfam" id="PF12680">
    <property type="entry name" value="SnoaL_2"/>
    <property type="match status" value="1"/>
</dbReference>
<keyword evidence="2" id="KW-0378">Hydrolase</keyword>
<sequence length="130" mass="14389">MSYAPDGSTTQRFMAALQTAENTRQLDDLLALHAPEVTLRNLSAHSWSGLDGAREFWQTYLNNFAQVHSEFARSHEEGGLGVMEWETTGQLAAGRDVAYRGVSLIDVRDGRVTAFRTYYDSAAFVAPATE</sequence>
<keyword evidence="3" id="KW-1185">Reference proteome</keyword>
<name>A0A2T3W893_9DEIO</name>
<evidence type="ECO:0000259" key="1">
    <source>
        <dbReference type="Pfam" id="PF12680"/>
    </source>
</evidence>
<accession>A0A2T3W893</accession>
<dbReference type="InterPro" id="IPR032710">
    <property type="entry name" value="NTF2-like_dom_sf"/>
</dbReference>
<comment type="caution">
    <text evidence="2">The sequence shown here is derived from an EMBL/GenBank/DDBJ whole genome shotgun (WGS) entry which is preliminary data.</text>
</comment>
<evidence type="ECO:0000313" key="3">
    <source>
        <dbReference type="Proteomes" id="UP000240317"/>
    </source>
</evidence>
<evidence type="ECO:0000313" key="2">
    <source>
        <dbReference type="EMBL" id="PTA67963.1"/>
    </source>
</evidence>
<feature type="domain" description="SnoaL-like" evidence="1">
    <location>
        <begin position="19"/>
        <end position="114"/>
    </location>
</feature>
<dbReference type="AlphaFoldDB" id="A0A2T3W893"/>